<dbReference type="EMBL" id="VJMH01005438">
    <property type="protein sequence ID" value="KAF0696006.1"/>
    <property type="molecule type" value="Genomic_DNA"/>
</dbReference>
<reference evidence="2" key="2">
    <citation type="submission" date="2019-06" db="EMBL/GenBank/DDBJ databases">
        <title>Genomics analysis of Aphanomyces spp. identifies a new class of oomycete effector associated with host adaptation.</title>
        <authorList>
            <person name="Gaulin E."/>
        </authorList>
    </citation>
    <scope>NUCLEOTIDE SEQUENCE</scope>
    <source>
        <strain evidence="2">CBS 578.67</strain>
    </source>
</reference>
<proteinExistence type="predicted"/>
<feature type="domain" description="Helicase-associated" evidence="1">
    <location>
        <begin position="258"/>
        <end position="329"/>
    </location>
</feature>
<dbReference type="PANTHER" id="PTHR37066">
    <property type="entry name" value="HELICASE-ASSOCIATED"/>
    <property type="match status" value="1"/>
</dbReference>
<evidence type="ECO:0000313" key="4">
    <source>
        <dbReference type="Proteomes" id="UP000332933"/>
    </source>
</evidence>
<dbReference type="InterPro" id="IPR005114">
    <property type="entry name" value="Helicase_assoc"/>
</dbReference>
<keyword evidence="4" id="KW-1185">Reference proteome</keyword>
<dbReference type="EMBL" id="CAADRA010005459">
    <property type="protein sequence ID" value="VFT90059.1"/>
    <property type="molecule type" value="Genomic_DNA"/>
</dbReference>
<evidence type="ECO:0000259" key="1">
    <source>
        <dbReference type="Pfam" id="PF03457"/>
    </source>
</evidence>
<dbReference type="AlphaFoldDB" id="A0A485KZ91"/>
<protein>
    <submittedName>
        <fullName evidence="3">Aste57867_13219 protein</fullName>
    </submittedName>
</protein>
<gene>
    <name evidence="3" type="primary">Aste57867_13219</name>
    <name evidence="2" type="ORF">As57867_013170</name>
    <name evidence="3" type="ORF">ASTE57867_13219</name>
</gene>
<sequence>MLTRCVRACPVLAPLRGHLRAASTTSNSYDDFLAVAKAVHAKGESPYTYLPSTFKVPKDPAFPDYLRGEVLNFLSIRQKHKHKKLPPHVVQALDAIWFVWDISEHKSKLRIDALTAYKAVFGNVLVPRSFKVPSGDANWPKHTWGLSLGAACHNIRTGGLAIHPSHQDEFTALGFVWDASTARSELNLAAAAHFRLLFGHALIPLRYTVPADDPSWPKPMHGLGLGNAVRYWRARASSLSPERRAFLDALGFVWEPMDAKWQMDLEAVTIYQHLHGHTIVPKRYVVPSNSSEWPADLWGHRLGSLVHTLRVRMDEMSTEHRDELDAIGFTWDPLEFHWDMVVAALRTFHAIHGHMRITTSFRVPTGDARWPDEMWDLHLGSLVTQIRHRADLMATEQAEILATILLEDEDEDGDDDDDGDEFKS</sequence>
<accession>A0A485KZ91</accession>
<organism evidence="3 4">
    <name type="scientific">Aphanomyces stellatus</name>
    <dbReference type="NCBI Taxonomy" id="120398"/>
    <lineage>
        <taxon>Eukaryota</taxon>
        <taxon>Sar</taxon>
        <taxon>Stramenopiles</taxon>
        <taxon>Oomycota</taxon>
        <taxon>Saprolegniomycetes</taxon>
        <taxon>Saprolegniales</taxon>
        <taxon>Verrucalvaceae</taxon>
        <taxon>Aphanomyces</taxon>
    </lineage>
</organism>
<reference evidence="3 4" key="1">
    <citation type="submission" date="2019-03" db="EMBL/GenBank/DDBJ databases">
        <authorList>
            <person name="Gaulin E."/>
            <person name="Dumas B."/>
        </authorList>
    </citation>
    <scope>NUCLEOTIDE SEQUENCE [LARGE SCALE GENOMIC DNA]</scope>
    <source>
        <strain evidence="3">CBS 568.67</strain>
    </source>
</reference>
<name>A0A485KZ91_9STRA</name>
<dbReference type="Proteomes" id="UP000332933">
    <property type="component" value="Unassembled WGS sequence"/>
</dbReference>
<dbReference type="Pfam" id="PF03457">
    <property type="entry name" value="HA"/>
    <property type="match status" value="1"/>
</dbReference>
<evidence type="ECO:0000313" key="2">
    <source>
        <dbReference type="EMBL" id="KAF0696006.1"/>
    </source>
</evidence>
<dbReference type="OrthoDB" id="70932at2759"/>
<evidence type="ECO:0000313" key="3">
    <source>
        <dbReference type="EMBL" id="VFT90059.1"/>
    </source>
</evidence>
<dbReference type="PANTHER" id="PTHR37066:SF1">
    <property type="entry name" value="LNS2_PITP DOMAIN-CONTAINING PROTEIN"/>
    <property type="match status" value="1"/>
</dbReference>